<dbReference type="AlphaFoldDB" id="A0A0C2C7Q7"/>
<evidence type="ECO:0000256" key="1">
    <source>
        <dbReference type="SAM" id="MobiDB-lite"/>
    </source>
</evidence>
<dbReference type="OrthoDB" id="5885472at2759"/>
<dbReference type="EMBL" id="KN771521">
    <property type="protein sequence ID" value="KIH45697.1"/>
    <property type="molecule type" value="Genomic_DNA"/>
</dbReference>
<reference evidence="2 3" key="1">
    <citation type="submission" date="2013-12" db="EMBL/GenBank/DDBJ databases">
        <title>Draft genome of the parsitic nematode Ancylostoma duodenale.</title>
        <authorList>
            <person name="Mitreva M."/>
        </authorList>
    </citation>
    <scope>NUCLEOTIDE SEQUENCE [LARGE SCALE GENOMIC DNA]</scope>
    <source>
        <strain evidence="2 3">Zhejiang</strain>
    </source>
</reference>
<evidence type="ECO:0008006" key="4">
    <source>
        <dbReference type="Google" id="ProtNLM"/>
    </source>
</evidence>
<evidence type="ECO:0000313" key="2">
    <source>
        <dbReference type="EMBL" id="KIH45697.1"/>
    </source>
</evidence>
<name>A0A0C2C7Q7_9BILA</name>
<protein>
    <recommendedName>
        <fullName evidence="4">Retrotransposon gag domain-containing protein</fullName>
    </recommendedName>
</protein>
<proteinExistence type="predicted"/>
<accession>A0A0C2C7Q7</accession>
<keyword evidence="3" id="KW-1185">Reference proteome</keyword>
<gene>
    <name evidence="2" type="ORF">ANCDUO_24259</name>
</gene>
<organism evidence="2 3">
    <name type="scientific">Ancylostoma duodenale</name>
    <dbReference type="NCBI Taxonomy" id="51022"/>
    <lineage>
        <taxon>Eukaryota</taxon>
        <taxon>Metazoa</taxon>
        <taxon>Ecdysozoa</taxon>
        <taxon>Nematoda</taxon>
        <taxon>Chromadorea</taxon>
        <taxon>Rhabditida</taxon>
        <taxon>Rhabditina</taxon>
        <taxon>Rhabditomorpha</taxon>
        <taxon>Strongyloidea</taxon>
        <taxon>Ancylostomatidae</taxon>
        <taxon>Ancylostomatinae</taxon>
        <taxon>Ancylostoma</taxon>
    </lineage>
</organism>
<feature type="region of interest" description="Disordered" evidence="1">
    <location>
        <begin position="250"/>
        <end position="275"/>
    </location>
</feature>
<feature type="region of interest" description="Disordered" evidence="1">
    <location>
        <begin position="289"/>
        <end position="308"/>
    </location>
</feature>
<feature type="non-terminal residue" evidence="2">
    <location>
        <position position="527"/>
    </location>
</feature>
<sequence>MSENDIDREIDAMLNLEQPDDRRVSELQAQVSVLMEQVRTLSEKAAQVKTSILLIGEKVAALKKLPNALHENMLSGSCTRTAEKTRDEVVQLAHAFADQNCEAIEAQLTALTQVVDQIERWSDLDWEQITTEQAEFFEQARHDDDCIRQLAQLWNVKTSDVLHTAQQRIGELPTTSNSCKEYPRNKTGVDAGTLRNGSAQYNCLSFQKEQPMELDHQPRDNGVEFRSAMRQVRENEHVHPAGLAPFDEERASRGQFSSRGKVGECEPTVPLAQPDREGYLNLPSFQNWRQPVHPQTTREQRSQGERPPPFLQNTCDSGLALALATMALPEVQPFSNPQGKGFETFLASFQMKYGRLGLDHSMLTHLLASKLEGHPRAIFEALPRSCKEGSFTELIETLRERLRENDASRRTEAYVKLKQLRKTTSVTKYCVELEALTQTIYPEASDEELSMMRAGELITQLTDWNEYVQLFAIMEGARPGEAYEKLKGMAQCIERSRQVANAVRSSATQKLRTHLVTERKQNSRNEG</sequence>
<dbReference type="Proteomes" id="UP000054047">
    <property type="component" value="Unassembled WGS sequence"/>
</dbReference>
<evidence type="ECO:0000313" key="3">
    <source>
        <dbReference type="Proteomes" id="UP000054047"/>
    </source>
</evidence>